<evidence type="ECO:0000313" key="1">
    <source>
        <dbReference type="EMBL" id="CAL4905986.1"/>
    </source>
</evidence>
<dbReference type="AlphaFoldDB" id="A0ABC8WAL8"/>
<protein>
    <submittedName>
        <fullName evidence="1">Uncharacterized protein</fullName>
    </submittedName>
</protein>
<keyword evidence="2" id="KW-1185">Reference proteome</keyword>
<reference evidence="1 2" key="2">
    <citation type="submission" date="2024-10" db="EMBL/GenBank/DDBJ databases">
        <authorList>
            <person name="Ryan C."/>
        </authorList>
    </citation>
    <scope>NUCLEOTIDE SEQUENCE [LARGE SCALE GENOMIC DNA]</scope>
</reference>
<accession>A0ABC8WAL8</accession>
<evidence type="ECO:0000313" key="2">
    <source>
        <dbReference type="Proteomes" id="UP001497457"/>
    </source>
</evidence>
<reference evidence="2" key="1">
    <citation type="submission" date="2024-06" db="EMBL/GenBank/DDBJ databases">
        <authorList>
            <person name="Ryan C."/>
        </authorList>
    </citation>
    <scope>NUCLEOTIDE SEQUENCE [LARGE SCALE GENOMIC DNA]</scope>
</reference>
<proteinExistence type="predicted"/>
<name>A0ABC8WAL8_9POAL</name>
<organism evidence="1 2">
    <name type="scientific">Urochloa decumbens</name>
    <dbReference type="NCBI Taxonomy" id="240449"/>
    <lineage>
        <taxon>Eukaryota</taxon>
        <taxon>Viridiplantae</taxon>
        <taxon>Streptophyta</taxon>
        <taxon>Embryophyta</taxon>
        <taxon>Tracheophyta</taxon>
        <taxon>Spermatophyta</taxon>
        <taxon>Magnoliopsida</taxon>
        <taxon>Liliopsida</taxon>
        <taxon>Poales</taxon>
        <taxon>Poaceae</taxon>
        <taxon>PACMAD clade</taxon>
        <taxon>Panicoideae</taxon>
        <taxon>Panicodae</taxon>
        <taxon>Paniceae</taxon>
        <taxon>Melinidinae</taxon>
        <taxon>Urochloa</taxon>
    </lineage>
</organism>
<dbReference type="EMBL" id="OZ075122">
    <property type="protein sequence ID" value="CAL4905986.1"/>
    <property type="molecule type" value="Genomic_DNA"/>
</dbReference>
<dbReference type="Proteomes" id="UP001497457">
    <property type="component" value="Chromosome 12b"/>
</dbReference>
<sequence length="104" mass="10703">MAAAIAKVLRGARPGISSQPLIPAIFRRGAQEGVAPLVPSPGSSSPAALAAGVGRLKHTGSGVSSMLPQQKALPFGFGRCGALSRTEYREDATVQQQAVVHEWA</sequence>
<gene>
    <name evidence="1" type="ORF">URODEC1_LOCUS11909</name>
</gene>